<dbReference type="Pfam" id="PF06161">
    <property type="entry name" value="DUF975"/>
    <property type="match status" value="1"/>
</dbReference>
<sequence length="214" mass="23872">MFNRVQYKKDALSTLKNNWSVPCLTAIVYLILTALSSTGTGILSACVSGIVCVGMIFTFMKMIVAQHSVVTSAEAAEKITFSSFLEGIETRWLSALLGSLWNLLWVFLWSLLFVIPGIVKAYSYSMMFYVLAENPRIGAMKAMDISKVLTQGHKANLFVMDMSFLGWAFLCAISCGIGFVWLIPYMTMTETYAYYDLKRMAFAQGKLTPADFEA</sequence>
<feature type="transmembrane region" description="Helical" evidence="1">
    <location>
        <begin position="42"/>
        <end position="60"/>
    </location>
</feature>
<feature type="transmembrane region" description="Helical" evidence="1">
    <location>
        <begin position="100"/>
        <end position="119"/>
    </location>
</feature>
<protein>
    <submittedName>
        <fullName evidence="2">Putative membrane protein</fullName>
    </submittedName>
</protein>
<keyword evidence="1" id="KW-0812">Transmembrane</keyword>
<evidence type="ECO:0000313" key="3">
    <source>
        <dbReference type="Proteomes" id="UP000518887"/>
    </source>
</evidence>
<keyword evidence="1" id="KW-0472">Membrane</keyword>
<comment type="caution">
    <text evidence="2">The sequence shown here is derived from an EMBL/GenBank/DDBJ whole genome shotgun (WGS) entry which is preliminary data.</text>
</comment>
<accession>A0A7W8LL60</accession>
<evidence type="ECO:0000256" key="1">
    <source>
        <dbReference type="SAM" id="Phobius"/>
    </source>
</evidence>
<feature type="transmembrane region" description="Helical" evidence="1">
    <location>
        <begin position="20"/>
        <end position="36"/>
    </location>
</feature>
<feature type="transmembrane region" description="Helical" evidence="1">
    <location>
        <begin position="164"/>
        <end position="183"/>
    </location>
</feature>
<dbReference type="AlphaFoldDB" id="A0A7W8LL60"/>
<keyword evidence="3" id="KW-1185">Reference proteome</keyword>
<reference evidence="2 3" key="1">
    <citation type="submission" date="2020-08" db="EMBL/GenBank/DDBJ databases">
        <title>Genomic Encyclopedia of Type Strains, Phase IV (KMG-IV): sequencing the most valuable type-strain genomes for metagenomic binning, comparative biology and taxonomic classification.</title>
        <authorList>
            <person name="Goeker M."/>
        </authorList>
    </citation>
    <scope>NUCLEOTIDE SEQUENCE [LARGE SCALE GENOMIC DNA]</scope>
    <source>
        <strain evidence="2 3">DSM 103462</strain>
    </source>
</reference>
<dbReference type="RefSeq" id="WP_184657150.1">
    <property type="nucleotide sequence ID" value="NZ_CP031518.1"/>
</dbReference>
<keyword evidence="1" id="KW-1133">Transmembrane helix</keyword>
<evidence type="ECO:0000313" key="2">
    <source>
        <dbReference type="EMBL" id="MBB5225167.1"/>
    </source>
</evidence>
<dbReference type="Proteomes" id="UP000518887">
    <property type="component" value="Unassembled WGS sequence"/>
</dbReference>
<dbReference type="InterPro" id="IPR010380">
    <property type="entry name" value="DUF975"/>
</dbReference>
<name>A0A7W8LL60_9SPIR</name>
<dbReference type="EMBL" id="JACHFQ010000001">
    <property type="protein sequence ID" value="MBB5225167.1"/>
    <property type="molecule type" value="Genomic_DNA"/>
</dbReference>
<organism evidence="2 3">
    <name type="scientific">Treponema ruminis</name>
    <dbReference type="NCBI Taxonomy" id="744515"/>
    <lineage>
        <taxon>Bacteria</taxon>
        <taxon>Pseudomonadati</taxon>
        <taxon>Spirochaetota</taxon>
        <taxon>Spirochaetia</taxon>
        <taxon>Spirochaetales</taxon>
        <taxon>Treponemataceae</taxon>
        <taxon>Treponema</taxon>
    </lineage>
</organism>
<dbReference type="PANTHER" id="PTHR40076">
    <property type="entry name" value="MEMBRANE PROTEIN-RELATED"/>
    <property type="match status" value="1"/>
</dbReference>
<dbReference type="PANTHER" id="PTHR40076:SF1">
    <property type="entry name" value="MEMBRANE PROTEIN"/>
    <property type="match status" value="1"/>
</dbReference>
<proteinExistence type="predicted"/>
<gene>
    <name evidence="2" type="ORF">HNP76_000507</name>
</gene>